<dbReference type="RefSeq" id="XP_058977477.1">
    <property type="nucleotide sequence ID" value="XM_059121494.1"/>
</dbReference>
<dbReference type="Pfam" id="PF00379">
    <property type="entry name" value="Chitin_bind_4"/>
    <property type="match status" value="1"/>
</dbReference>
<dbReference type="GO" id="GO:0062129">
    <property type="term" value="C:chitin-based extracellular matrix"/>
    <property type="evidence" value="ECO:0007669"/>
    <property type="project" value="TreeGrafter"/>
</dbReference>
<dbReference type="VEuPathDB" id="VectorBase:MDOMA2_000566"/>
<evidence type="ECO:0000256" key="3">
    <source>
        <dbReference type="SAM" id="SignalP"/>
    </source>
</evidence>
<dbReference type="Proteomes" id="UP001652621">
    <property type="component" value="Unplaced"/>
</dbReference>
<evidence type="ECO:0000256" key="2">
    <source>
        <dbReference type="SAM" id="MobiDB-lite"/>
    </source>
</evidence>
<dbReference type="InterPro" id="IPR050468">
    <property type="entry name" value="Cuticle_Struct_Prot"/>
</dbReference>
<keyword evidence="1" id="KW-0193">Cuticle</keyword>
<feature type="chain" id="PRO_5014271571" evidence="3">
    <location>
        <begin position="26"/>
        <end position="195"/>
    </location>
</feature>
<dbReference type="AlphaFoldDB" id="A0A1I8MK23"/>
<feature type="region of interest" description="Disordered" evidence="2">
    <location>
        <begin position="170"/>
        <end position="195"/>
    </location>
</feature>
<accession>A0A1I8MK23</accession>
<dbReference type="InterPro" id="IPR000618">
    <property type="entry name" value="Insect_cuticle"/>
</dbReference>
<dbReference type="PANTHER" id="PTHR10380:SF224">
    <property type="entry name" value="CUTICULAR PROTEIN 12A"/>
    <property type="match status" value="1"/>
</dbReference>
<keyword evidence="5" id="KW-1185">Reference proteome</keyword>
<sequence>MSKTIKLCGHVLVVLALLLPNFAEAGLIQQQQQQQYQKPNSQNIYQQSYSQNSFREEQRKPAKQTSNIPHDPVEGLGTHVVEKFDHRHPDGSYEYRYELSDGTARYERGYFLKIDQVRELVVVGYYSYRMPTGDYITVFYNADRYGYRQNHAITRTAYPDLPRTIDVSNDGEDSILGTTSKTPVITSQSTKRPRN</sequence>
<dbReference type="OrthoDB" id="6515429at2759"/>
<dbReference type="EnsemblMetazoa" id="MDOA005743-RB">
    <property type="protein sequence ID" value="MDOA005743-PB"/>
    <property type="gene ID" value="MDOA005743"/>
</dbReference>
<protein>
    <submittedName>
        <fullName evidence="6">Uncharacterized protein LOC101891190</fullName>
    </submittedName>
</protein>
<gene>
    <name evidence="4" type="primary">101891190</name>
    <name evidence="6" type="synonym">LOC101891190</name>
</gene>
<dbReference type="GO" id="GO:0008010">
    <property type="term" value="F:structural constituent of chitin-based larval cuticle"/>
    <property type="evidence" value="ECO:0007669"/>
    <property type="project" value="TreeGrafter"/>
</dbReference>
<proteinExistence type="predicted"/>
<feature type="region of interest" description="Disordered" evidence="2">
    <location>
        <begin position="50"/>
        <end position="75"/>
    </location>
</feature>
<dbReference type="VEuPathDB" id="VectorBase:MDOA005743"/>
<keyword evidence="3" id="KW-0732">Signal</keyword>
<evidence type="ECO:0000313" key="4">
    <source>
        <dbReference type="EnsemblMetazoa" id="MDOA005743-PB"/>
    </source>
</evidence>
<name>A0A1I8MK23_MUSDO</name>
<dbReference type="PANTHER" id="PTHR10380">
    <property type="entry name" value="CUTICLE PROTEIN"/>
    <property type="match status" value="1"/>
</dbReference>
<evidence type="ECO:0000313" key="5">
    <source>
        <dbReference type="Proteomes" id="UP001652621"/>
    </source>
</evidence>
<feature type="compositionally biased region" description="Polar residues" evidence="2">
    <location>
        <begin position="176"/>
        <end position="195"/>
    </location>
</feature>
<organism evidence="4">
    <name type="scientific">Musca domestica</name>
    <name type="common">House fly</name>
    <dbReference type="NCBI Taxonomy" id="7370"/>
    <lineage>
        <taxon>Eukaryota</taxon>
        <taxon>Metazoa</taxon>
        <taxon>Ecdysozoa</taxon>
        <taxon>Arthropoda</taxon>
        <taxon>Hexapoda</taxon>
        <taxon>Insecta</taxon>
        <taxon>Pterygota</taxon>
        <taxon>Neoptera</taxon>
        <taxon>Endopterygota</taxon>
        <taxon>Diptera</taxon>
        <taxon>Brachycera</taxon>
        <taxon>Muscomorpha</taxon>
        <taxon>Muscoidea</taxon>
        <taxon>Muscidae</taxon>
        <taxon>Musca</taxon>
    </lineage>
</organism>
<reference evidence="6" key="2">
    <citation type="submission" date="2025-05" db="UniProtKB">
        <authorList>
            <consortium name="RefSeq"/>
        </authorList>
    </citation>
    <scope>IDENTIFICATION</scope>
    <source>
        <strain evidence="6">Aabys</strain>
        <tissue evidence="6">Whole body</tissue>
    </source>
</reference>
<reference evidence="4" key="1">
    <citation type="submission" date="2020-05" db="UniProtKB">
        <authorList>
            <consortium name="EnsemblMetazoa"/>
        </authorList>
    </citation>
    <scope>IDENTIFICATION</scope>
    <source>
        <strain evidence="4">Aabys</strain>
    </source>
</reference>
<evidence type="ECO:0000313" key="6">
    <source>
        <dbReference type="RefSeq" id="XP_058977477.1"/>
    </source>
</evidence>
<dbReference type="eggNOG" id="ENOG502TCU5">
    <property type="taxonomic scope" value="Eukaryota"/>
</dbReference>
<dbReference type="PROSITE" id="PS51155">
    <property type="entry name" value="CHIT_BIND_RR_2"/>
    <property type="match status" value="1"/>
</dbReference>
<feature type="signal peptide" evidence="3">
    <location>
        <begin position="1"/>
        <end position="25"/>
    </location>
</feature>
<evidence type="ECO:0000256" key="1">
    <source>
        <dbReference type="PROSITE-ProRule" id="PRU00497"/>
    </source>
</evidence>
<dbReference type="EnsemblMetazoa" id="MDOA005743-RC">
    <property type="protein sequence ID" value="MDOA005743-PC"/>
    <property type="gene ID" value="MDOA005743"/>
</dbReference>